<keyword evidence="5 6" id="KW-0249">Electron transport</keyword>
<keyword evidence="6" id="KW-0997">Cell inner membrane</keyword>
<evidence type="ECO:0000256" key="5">
    <source>
        <dbReference type="ARBA" id="ARBA00022982"/>
    </source>
</evidence>
<comment type="subcellular location">
    <subcellularLocation>
        <location evidence="6">Cell inner membrane</location>
        <topology evidence="6">Single-pass membrane protein</topology>
    </subcellularLocation>
</comment>
<dbReference type="PIRSF" id="PIRSF006091">
    <property type="entry name" value="E_trnsport_RnfG"/>
    <property type="match status" value="1"/>
</dbReference>
<dbReference type="PANTHER" id="PTHR36118">
    <property type="entry name" value="ION-TRANSLOCATING OXIDOREDUCTASE COMPLEX SUBUNIT G"/>
    <property type="match status" value="1"/>
</dbReference>
<protein>
    <recommendedName>
        <fullName evidence="6">Ion-translocating oxidoreductase complex subunit G</fullName>
        <ecNumber evidence="6">7.-.-.-</ecNumber>
    </recommendedName>
    <alternativeName>
        <fullName evidence="6">Rnf electron transport complex subunit G</fullName>
    </alternativeName>
</protein>
<dbReference type="NCBIfam" id="TIGR01947">
    <property type="entry name" value="rnfG"/>
    <property type="match status" value="1"/>
</dbReference>
<keyword evidence="6 7" id="KW-1133">Transmembrane helix</keyword>
<accession>A0ABP7M6L3</accession>
<keyword evidence="3 6" id="KW-0285">Flavoprotein</keyword>
<keyword evidence="6" id="KW-1003">Cell membrane</keyword>
<dbReference type="InterPro" id="IPR007329">
    <property type="entry name" value="FMN-bd"/>
</dbReference>
<keyword evidence="2 6" id="KW-0597">Phosphoprotein</keyword>
<evidence type="ECO:0000313" key="10">
    <source>
        <dbReference type="Proteomes" id="UP001501565"/>
    </source>
</evidence>
<gene>
    <name evidence="9" type="primary">rsxG</name>
    <name evidence="6" type="synonym">rnfG</name>
    <name evidence="9" type="ORF">GCM10022277_04650</name>
</gene>
<comment type="similarity">
    <text evidence="6">Belongs to the RnfG family.</text>
</comment>
<dbReference type="Pfam" id="PF04205">
    <property type="entry name" value="FMN_bind"/>
    <property type="match status" value="1"/>
</dbReference>
<comment type="caution">
    <text evidence="9">The sequence shown here is derived from an EMBL/GenBank/DDBJ whole genome shotgun (WGS) entry which is preliminary data.</text>
</comment>
<comment type="subunit">
    <text evidence="6">The complex is composed of six subunits: RnfA, RnfB, RnfC, RnfD, RnfE and RnfG.</text>
</comment>
<dbReference type="InterPro" id="IPR010209">
    <property type="entry name" value="Ion_transpt_RnfG/RsxG"/>
</dbReference>
<evidence type="ECO:0000313" key="9">
    <source>
        <dbReference type="EMBL" id="GAA3913033.1"/>
    </source>
</evidence>
<reference evidence="10" key="1">
    <citation type="journal article" date="2019" name="Int. J. Syst. Evol. Microbiol.">
        <title>The Global Catalogue of Microorganisms (GCM) 10K type strain sequencing project: providing services to taxonomists for standard genome sequencing and annotation.</title>
        <authorList>
            <consortium name="The Broad Institute Genomics Platform"/>
            <consortium name="The Broad Institute Genome Sequencing Center for Infectious Disease"/>
            <person name="Wu L."/>
            <person name="Ma J."/>
        </authorList>
    </citation>
    <scope>NUCLEOTIDE SEQUENCE [LARGE SCALE GENOMIC DNA]</scope>
    <source>
        <strain evidence="10">JCM 17551</strain>
    </source>
</reference>
<comment type="cofactor">
    <cofactor evidence="6">
        <name>FMN</name>
        <dbReference type="ChEBI" id="CHEBI:58210"/>
    </cofactor>
</comment>
<dbReference type="SMART" id="SM00900">
    <property type="entry name" value="FMN_bind"/>
    <property type="match status" value="1"/>
</dbReference>
<proteinExistence type="inferred from homology"/>
<evidence type="ECO:0000256" key="3">
    <source>
        <dbReference type="ARBA" id="ARBA00022630"/>
    </source>
</evidence>
<keyword evidence="6 7" id="KW-0472">Membrane</keyword>
<comment type="function">
    <text evidence="6">Part of a membrane-bound complex that couples electron transfer with translocation of ions across the membrane.</text>
</comment>
<evidence type="ECO:0000256" key="2">
    <source>
        <dbReference type="ARBA" id="ARBA00022553"/>
    </source>
</evidence>
<dbReference type="HAMAP" id="MF_00479">
    <property type="entry name" value="RsxG_RnfG"/>
    <property type="match status" value="1"/>
</dbReference>
<sequence>MDSLTSAIRKNSIGLAIFAAITAGLIALVQVTTKQQISQNVQQARVKALHEILPKSTHDNDLLQDAFWIDSPDLGLIKPQEGFIAKQANTPVAVFFPVRALEGYTGPISLVVGIQTNGKLAGVRVLKHRETPGLGDQIELKKSDWVLSFNGLSLTSPEEQHWKVKKDGGQFDQFTGATITPRAIVKAVHKALKVYEQNKDAILNAKTHNSTENPVPADILTLTIKEEENQ</sequence>
<keyword evidence="1 6" id="KW-0813">Transport</keyword>
<evidence type="ECO:0000256" key="4">
    <source>
        <dbReference type="ARBA" id="ARBA00022643"/>
    </source>
</evidence>
<evidence type="ECO:0000256" key="7">
    <source>
        <dbReference type="SAM" id="Phobius"/>
    </source>
</evidence>
<dbReference type="RefSeq" id="WP_344795080.1">
    <property type="nucleotide sequence ID" value="NZ_BAABBN010000004.1"/>
</dbReference>
<feature type="modified residue" description="FMN phosphoryl threonine" evidence="6">
    <location>
        <position position="178"/>
    </location>
</feature>
<evidence type="ECO:0000256" key="1">
    <source>
        <dbReference type="ARBA" id="ARBA00022448"/>
    </source>
</evidence>
<keyword evidence="4 6" id="KW-0288">FMN</keyword>
<dbReference type="NCBIfam" id="NF002519">
    <property type="entry name" value="PRK01908.1"/>
    <property type="match status" value="1"/>
</dbReference>
<name>A0ABP7M6L3_9GAMM</name>
<dbReference type="EMBL" id="BAABBN010000004">
    <property type="protein sequence ID" value="GAA3913033.1"/>
    <property type="molecule type" value="Genomic_DNA"/>
</dbReference>
<feature type="domain" description="FMN-binding" evidence="8">
    <location>
        <begin position="103"/>
        <end position="195"/>
    </location>
</feature>
<keyword evidence="10" id="KW-1185">Reference proteome</keyword>
<feature type="transmembrane region" description="Helical" evidence="7">
    <location>
        <begin position="12"/>
        <end position="31"/>
    </location>
</feature>
<evidence type="ECO:0000259" key="8">
    <source>
        <dbReference type="SMART" id="SM00900"/>
    </source>
</evidence>
<evidence type="ECO:0000256" key="6">
    <source>
        <dbReference type="HAMAP-Rule" id="MF_00479"/>
    </source>
</evidence>
<dbReference type="EC" id="7.-.-.-" evidence="6"/>
<dbReference type="Proteomes" id="UP001501565">
    <property type="component" value="Unassembled WGS sequence"/>
</dbReference>
<keyword evidence="6 7" id="KW-0812">Transmembrane</keyword>
<organism evidence="9 10">
    <name type="scientific">Litoribacillus peritrichatus</name>
    <dbReference type="NCBI Taxonomy" id="718191"/>
    <lineage>
        <taxon>Bacteria</taxon>
        <taxon>Pseudomonadati</taxon>
        <taxon>Pseudomonadota</taxon>
        <taxon>Gammaproteobacteria</taxon>
        <taxon>Oceanospirillales</taxon>
        <taxon>Oceanospirillaceae</taxon>
        <taxon>Litoribacillus</taxon>
    </lineage>
</organism>
<dbReference type="PANTHER" id="PTHR36118:SF1">
    <property type="entry name" value="ION-TRANSLOCATING OXIDOREDUCTASE COMPLEX SUBUNIT G"/>
    <property type="match status" value="1"/>
</dbReference>
<keyword evidence="6" id="KW-1278">Translocase</keyword>